<evidence type="ECO:0000256" key="7">
    <source>
        <dbReference type="SAM" id="MobiDB-lite"/>
    </source>
</evidence>
<evidence type="ECO:0000256" key="1">
    <source>
        <dbReference type="ARBA" id="ARBA00004123"/>
    </source>
</evidence>
<dbReference type="PANTHER" id="PTHR21551:SF0">
    <property type="entry name" value="PROTEIN ASSOCIATED WITH TOPO II RELATED-1, ISOFORM A"/>
    <property type="match status" value="1"/>
</dbReference>
<feature type="compositionally biased region" description="Low complexity" evidence="7">
    <location>
        <begin position="159"/>
        <end position="168"/>
    </location>
</feature>
<protein>
    <recommendedName>
        <fullName evidence="8">mRNA decay factor PAT1 domain-containing protein</fullName>
    </recommendedName>
</protein>
<dbReference type="Pfam" id="PF09770">
    <property type="entry name" value="PAT1"/>
    <property type="match status" value="1"/>
</dbReference>
<feature type="domain" description="mRNA decay factor PAT1" evidence="8">
    <location>
        <begin position="1"/>
        <end position="840"/>
    </location>
</feature>
<feature type="region of interest" description="Disordered" evidence="7">
    <location>
        <begin position="202"/>
        <end position="235"/>
    </location>
</feature>
<dbReference type="GO" id="GO:0000290">
    <property type="term" value="P:deadenylation-dependent decapping of nuclear-transcribed mRNA"/>
    <property type="evidence" value="ECO:0007669"/>
    <property type="project" value="InterPro"/>
</dbReference>
<evidence type="ECO:0000259" key="8">
    <source>
        <dbReference type="Pfam" id="PF09770"/>
    </source>
</evidence>
<feature type="compositionally biased region" description="Low complexity" evidence="7">
    <location>
        <begin position="106"/>
        <end position="115"/>
    </location>
</feature>
<sequence>MSFFGFDPKLPAARGHSANAPGFGQTRDAFAGFGGASAGDDDAIDFEDTYDGLGDQLDETDDVLNDDTFGGNEPITQQSIGRDFDFAGQTSQISTTIHEEQMLFQARQPPQQQQRPPVPQASKPTRTGYESYHDPNYIPKLEARADIWGVKPKQSVPASVPASVAAPARQPEMQEAPVPARKMMSLEEVEAMMRSQTIAPTAHSTPAQAPPMPVQHHQHHQQLPYGQAPHPGMQGQFAPQILQRPQQQMSQGPPIPRQQQVHAELPGHSVHAPPTQQPTILQRDPRSQPPRHGPTQPMGQRPPTQPRQILQNPNRLSGHGQPMVQSGPQPRGPAAGHSRGPSFPGMVITHPEQLLNLSEEERATFLEEDAKRAKRNHKIALLSKDNGLMTPQDKNFITRIQLQQLMSATGSLEAGRSEAALAEDFYYQVFTQIRGAPRQTPHQPASQFAQTYLFQTNSRYGPGRRQGRGGDNHMQRMEQQVQRAVEAAKAKPKGKQLVIEGSLGKIAFSNSKTPRPLLNIKRPDTSDKLPKHKPSVADRKEILRNIEAVYMTLMHMEDHERTIPPPPNEESDPEAIQVHMEWQTKMEAFHRKLWQDIKIMEPINPQSHTPHPFIAILSHGKGKKAIPRIFRHIDEQERITVVTMIAVHLDNLSVVANAIANPGEPLSPAMREEVELFSHLVLPPLFAHITESPLNIVIGLLGLILDRTNLHIVARSKIGMSLLTILVSRAELLKQSAPDVDAGSWEHWNELYNRLFDTIEPVLPLVFPGSVNDTDDMYVWQFLAAMGVGASPEQQQRLVLGVKDRVMETVSVSKALPADMGNARLANVNLFMRAIGLDVELLG</sequence>
<dbReference type="PANTHER" id="PTHR21551">
    <property type="entry name" value="TOPOISOMERASE II-ASSOCIATED PROTEIN PAT1"/>
    <property type="match status" value="1"/>
</dbReference>
<reference evidence="9" key="1">
    <citation type="journal article" date="2020" name="Stud. Mycol.">
        <title>101 Dothideomycetes genomes: a test case for predicting lifestyles and emergence of pathogens.</title>
        <authorList>
            <person name="Haridas S."/>
            <person name="Albert R."/>
            <person name="Binder M."/>
            <person name="Bloem J."/>
            <person name="Labutti K."/>
            <person name="Salamov A."/>
            <person name="Andreopoulos B."/>
            <person name="Baker S."/>
            <person name="Barry K."/>
            <person name="Bills G."/>
            <person name="Bluhm B."/>
            <person name="Cannon C."/>
            <person name="Castanera R."/>
            <person name="Culley D."/>
            <person name="Daum C."/>
            <person name="Ezra D."/>
            <person name="Gonzalez J."/>
            <person name="Henrissat B."/>
            <person name="Kuo A."/>
            <person name="Liang C."/>
            <person name="Lipzen A."/>
            <person name="Lutzoni F."/>
            <person name="Magnuson J."/>
            <person name="Mondo S."/>
            <person name="Nolan M."/>
            <person name="Ohm R."/>
            <person name="Pangilinan J."/>
            <person name="Park H.-J."/>
            <person name="Ramirez L."/>
            <person name="Alfaro M."/>
            <person name="Sun H."/>
            <person name="Tritt A."/>
            <person name="Yoshinaga Y."/>
            <person name="Zwiers L.-H."/>
            <person name="Turgeon B."/>
            <person name="Goodwin S."/>
            <person name="Spatafora J."/>
            <person name="Crous P."/>
            <person name="Grigoriev I."/>
        </authorList>
    </citation>
    <scope>NUCLEOTIDE SEQUENCE</scope>
    <source>
        <strain evidence="9">CBS 122681</strain>
    </source>
</reference>
<dbReference type="InterPro" id="IPR039900">
    <property type="entry name" value="Pat1-like"/>
</dbReference>
<evidence type="ECO:0000256" key="6">
    <source>
        <dbReference type="ARBA" id="ARBA00023242"/>
    </source>
</evidence>
<feature type="region of interest" description="Disordered" evidence="7">
    <location>
        <begin position="267"/>
        <end position="345"/>
    </location>
</feature>
<name>A0A6A6SNP5_9PLEO</name>
<keyword evidence="6" id="KW-0539">Nucleus</keyword>
<dbReference type="EMBL" id="MU004501">
    <property type="protein sequence ID" value="KAF2649240.1"/>
    <property type="molecule type" value="Genomic_DNA"/>
</dbReference>
<evidence type="ECO:0000313" key="9">
    <source>
        <dbReference type="EMBL" id="KAF2649240.1"/>
    </source>
</evidence>
<keyword evidence="10" id="KW-1185">Reference proteome</keyword>
<feature type="compositionally biased region" description="Polar residues" evidence="7">
    <location>
        <begin position="306"/>
        <end position="315"/>
    </location>
</feature>
<dbReference type="Proteomes" id="UP000799324">
    <property type="component" value="Unassembled WGS sequence"/>
</dbReference>
<evidence type="ECO:0000313" key="10">
    <source>
        <dbReference type="Proteomes" id="UP000799324"/>
    </source>
</evidence>
<comment type="similarity">
    <text evidence="3">Belongs to the PAT1 family.</text>
</comment>
<accession>A0A6A6SNP5</accession>
<organism evidence="9 10">
    <name type="scientific">Lophiostoma macrostomum CBS 122681</name>
    <dbReference type="NCBI Taxonomy" id="1314788"/>
    <lineage>
        <taxon>Eukaryota</taxon>
        <taxon>Fungi</taxon>
        <taxon>Dikarya</taxon>
        <taxon>Ascomycota</taxon>
        <taxon>Pezizomycotina</taxon>
        <taxon>Dothideomycetes</taxon>
        <taxon>Pleosporomycetidae</taxon>
        <taxon>Pleosporales</taxon>
        <taxon>Lophiostomataceae</taxon>
        <taxon>Lophiostoma</taxon>
    </lineage>
</organism>
<dbReference type="AlphaFoldDB" id="A0A6A6SNP5"/>
<evidence type="ECO:0000256" key="5">
    <source>
        <dbReference type="ARBA" id="ARBA00022884"/>
    </source>
</evidence>
<feature type="region of interest" description="Disordered" evidence="7">
    <location>
        <begin position="1"/>
        <end position="21"/>
    </location>
</feature>
<gene>
    <name evidence="9" type="ORF">K491DRAFT_611284</name>
</gene>
<keyword evidence="4" id="KW-0963">Cytoplasm</keyword>
<keyword evidence="5" id="KW-0694">RNA-binding</keyword>
<dbReference type="GO" id="GO:0000932">
    <property type="term" value="C:P-body"/>
    <property type="evidence" value="ECO:0007669"/>
    <property type="project" value="UniProtKB-SubCell"/>
</dbReference>
<feature type="region of interest" description="Disordered" evidence="7">
    <location>
        <begin position="159"/>
        <end position="179"/>
    </location>
</feature>
<dbReference type="InterPro" id="IPR019167">
    <property type="entry name" value="PAT1_dom"/>
</dbReference>
<dbReference type="OrthoDB" id="74835at2759"/>
<feature type="region of interest" description="Disordered" evidence="7">
    <location>
        <begin position="106"/>
        <end position="135"/>
    </location>
</feature>
<evidence type="ECO:0000256" key="2">
    <source>
        <dbReference type="ARBA" id="ARBA00004201"/>
    </source>
</evidence>
<evidence type="ECO:0000256" key="3">
    <source>
        <dbReference type="ARBA" id="ARBA00009138"/>
    </source>
</evidence>
<proteinExistence type="inferred from homology"/>
<dbReference type="GO" id="GO:0005634">
    <property type="term" value="C:nucleus"/>
    <property type="evidence" value="ECO:0007669"/>
    <property type="project" value="UniProtKB-SubCell"/>
</dbReference>
<evidence type="ECO:0000256" key="4">
    <source>
        <dbReference type="ARBA" id="ARBA00022490"/>
    </source>
</evidence>
<comment type="subcellular location">
    <subcellularLocation>
        <location evidence="2">Cytoplasm</location>
        <location evidence="2">P-body</location>
    </subcellularLocation>
    <subcellularLocation>
        <location evidence="1">Nucleus</location>
    </subcellularLocation>
</comment>
<dbReference type="GO" id="GO:0003723">
    <property type="term" value="F:RNA binding"/>
    <property type="evidence" value="ECO:0007669"/>
    <property type="project" value="UniProtKB-KW"/>
</dbReference>
<dbReference type="GO" id="GO:0033962">
    <property type="term" value="P:P-body assembly"/>
    <property type="evidence" value="ECO:0007669"/>
    <property type="project" value="TreeGrafter"/>
</dbReference>